<feature type="domain" description="HTH cro/C1-type" evidence="1">
    <location>
        <begin position="17"/>
        <end position="71"/>
    </location>
</feature>
<accession>A0A2U2PJ55</accession>
<dbReference type="Gene3D" id="1.10.260.40">
    <property type="entry name" value="lambda repressor-like DNA-binding domains"/>
    <property type="match status" value="1"/>
</dbReference>
<keyword evidence="3" id="KW-1185">Reference proteome</keyword>
<sequence>MEASKNDNLSAIVGRNIKELRIQANLTIEGLTFALSISISYTLMIERGAANISTRLAKKIANFFDIEMAQLYSSKPIKIRPLKILPVEQFHKDNKNNPKFFLSKRTEYSVASFLRNVLLSDEFVLEYHSVGDLRNFSKEKYQRDLNSQELSRELRRLYMKGILERDDRFNNGSVYLYKLKISNEQL</sequence>
<evidence type="ECO:0000259" key="1">
    <source>
        <dbReference type="PROSITE" id="PS50943"/>
    </source>
</evidence>
<dbReference type="InterPro" id="IPR010982">
    <property type="entry name" value="Lambda_DNA-bd_dom_sf"/>
</dbReference>
<dbReference type="PROSITE" id="PS50943">
    <property type="entry name" value="HTH_CROC1"/>
    <property type="match status" value="1"/>
</dbReference>
<comment type="caution">
    <text evidence="2">The sequence shown here is derived from an EMBL/GenBank/DDBJ whole genome shotgun (WGS) entry which is preliminary data.</text>
</comment>
<dbReference type="GO" id="GO:0003677">
    <property type="term" value="F:DNA binding"/>
    <property type="evidence" value="ECO:0007669"/>
    <property type="project" value="InterPro"/>
</dbReference>
<dbReference type="EMBL" id="QEAS01000005">
    <property type="protein sequence ID" value="PWG81189.1"/>
    <property type="molecule type" value="Genomic_DNA"/>
</dbReference>
<dbReference type="Proteomes" id="UP000245647">
    <property type="component" value="Unassembled WGS sequence"/>
</dbReference>
<evidence type="ECO:0000313" key="3">
    <source>
        <dbReference type="Proteomes" id="UP000245647"/>
    </source>
</evidence>
<dbReference type="SMART" id="SM00530">
    <property type="entry name" value="HTH_XRE"/>
    <property type="match status" value="1"/>
</dbReference>
<dbReference type="RefSeq" id="WP_109415131.1">
    <property type="nucleotide sequence ID" value="NZ_QEAS01000005.1"/>
</dbReference>
<dbReference type="CDD" id="cd00093">
    <property type="entry name" value="HTH_XRE"/>
    <property type="match status" value="1"/>
</dbReference>
<dbReference type="Pfam" id="PF01381">
    <property type="entry name" value="HTH_3"/>
    <property type="match status" value="1"/>
</dbReference>
<dbReference type="InterPro" id="IPR001387">
    <property type="entry name" value="Cro/C1-type_HTH"/>
</dbReference>
<protein>
    <recommendedName>
        <fullName evidence="1">HTH cro/C1-type domain-containing protein</fullName>
    </recommendedName>
</protein>
<dbReference type="SUPFAM" id="SSF47413">
    <property type="entry name" value="lambda repressor-like DNA-binding domains"/>
    <property type="match status" value="1"/>
</dbReference>
<dbReference type="OrthoDB" id="762906at2"/>
<gene>
    <name evidence="2" type="ORF">DDR33_07320</name>
</gene>
<name>A0A2U2PJ55_9SPHI</name>
<reference evidence="2 3" key="1">
    <citation type="submission" date="2018-04" db="EMBL/GenBank/DDBJ databases">
        <title>Pedobacter chongqingensis sp. nov., isolated from a rottenly hemp rope.</title>
        <authorList>
            <person name="Cai Y."/>
        </authorList>
    </citation>
    <scope>NUCLEOTIDE SEQUENCE [LARGE SCALE GENOMIC DNA]</scope>
    <source>
        <strain evidence="2 3">FJ4-8</strain>
    </source>
</reference>
<dbReference type="AlphaFoldDB" id="A0A2U2PJ55"/>
<proteinExistence type="predicted"/>
<organism evidence="2 3">
    <name type="scientific">Pararcticibacter amylolyticus</name>
    <dbReference type="NCBI Taxonomy" id="2173175"/>
    <lineage>
        <taxon>Bacteria</taxon>
        <taxon>Pseudomonadati</taxon>
        <taxon>Bacteroidota</taxon>
        <taxon>Sphingobacteriia</taxon>
        <taxon>Sphingobacteriales</taxon>
        <taxon>Sphingobacteriaceae</taxon>
        <taxon>Pararcticibacter</taxon>
    </lineage>
</organism>
<evidence type="ECO:0000313" key="2">
    <source>
        <dbReference type="EMBL" id="PWG81189.1"/>
    </source>
</evidence>